<keyword evidence="3" id="KW-1185">Reference proteome</keyword>
<feature type="compositionally biased region" description="Pro residues" evidence="1">
    <location>
        <begin position="63"/>
        <end position="72"/>
    </location>
</feature>
<evidence type="ECO:0000256" key="1">
    <source>
        <dbReference type="SAM" id="MobiDB-lite"/>
    </source>
</evidence>
<evidence type="ECO:0000313" key="2">
    <source>
        <dbReference type="EMBL" id="KAK4093409.1"/>
    </source>
</evidence>
<organism evidence="2 3">
    <name type="scientific">Purpureocillium lilacinum</name>
    <name type="common">Paecilomyces lilacinus</name>
    <dbReference type="NCBI Taxonomy" id="33203"/>
    <lineage>
        <taxon>Eukaryota</taxon>
        <taxon>Fungi</taxon>
        <taxon>Dikarya</taxon>
        <taxon>Ascomycota</taxon>
        <taxon>Pezizomycotina</taxon>
        <taxon>Sordariomycetes</taxon>
        <taxon>Hypocreomycetidae</taxon>
        <taxon>Hypocreales</taxon>
        <taxon>Ophiocordycipitaceae</taxon>
        <taxon>Purpureocillium</taxon>
    </lineage>
</organism>
<comment type="caution">
    <text evidence="2">The sequence shown here is derived from an EMBL/GenBank/DDBJ whole genome shotgun (WGS) entry which is preliminary data.</text>
</comment>
<dbReference type="EMBL" id="JAWRVI010000006">
    <property type="protein sequence ID" value="KAK4093409.1"/>
    <property type="molecule type" value="Genomic_DNA"/>
</dbReference>
<reference evidence="2 3" key="1">
    <citation type="journal article" date="2024" name="Microbiol. Resour. Announc.">
        <title>Genome annotations for the ascomycete fungi Trichoderma harzianum, Trichoderma aggressivum, and Purpureocillium lilacinum.</title>
        <authorList>
            <person name="Beijen E.P.W."/>
            <person name="Ohm R.A."/>
        </authorList>
    </citation>
    <scope>NUCLEOTIDE SEQUENCE [LARGE SCALE GENOMIC DNA]</scope>
    <source>
        <strain evidence="2 3">CBS 150709</strain>
    </source>
</reference>
<proteinExistence type="predicted"/>
<accession>A0ABR0CAW5</accession>
<feature type="compositionally biased region" description="Low complexity" evidence="1">
    <location>
        <begin position="30"/>
        <end position="46"/>
    </location>
</feature>
<sequence length="165" mass="18223">MHTCRTSSPQSHPRFTAHHTAAPATPPAITPSSSTSPAAPSYTDSTRSSRRQRTALLPSWPTRRPPILPPPRAMVASDAAYPRVEMDIAEPVTPAGSTSGAPRKAKEEYIISKLADQDFDMKKLPNPMVPRHGVDPQLFPKGVTLEMERHWMAQIEAIRARQQKQ</sequence>
<protein>
    <submittedName>
        <fullName evidence="2">Uncharacterized protein</fullName>
    </submittedName>
</protein>
<evidence type="ECO:0000313" key="3">
    <source>
        <dbReference type="Proteomes" id="UP001287286"/>
    </source>
</evidence>
<gene>
    <name evidence="2" type="ORF">Purlil1_2566</name>
</gene>
<feature type="compositionally biased region" description="Polar residues" evidence="1">
    <location>
        <begin position="1"/>
        <end position="13"/>
    </location>
</feature>
<dbReference type="Proteomes" id="UP001287286">
    <property type="component" value="Unassembled WGS sequence"/>
</dbReference>
<name>A0ABR0CAW5_PURLI</name>
<feature type="region of interest" description="Disordered" evidence="1">
    <location>
        <begin position="1"/>
        <end position="73"/>
    </location>
</feature>